<dbReference type="EMBL" id="BMJT01000012">
    <property type="protein sequence ID" value="GGG31822.1"/>
    <property type="molecule type" value="Genomic_DNA"/>
</dbReference>
<dbReference type="RefSeq" id="WP_188615705.1">
    <property type="nucleotide sequence ID" value="NZ_BMJT01000012.1"/>
</dbReference>
<evidence type="ECO:0008006" key="3">
    <source>
        <dbReference type="Google" id="ProtNLM"/>
    </source>
</evidence>
<evidence type="ECO:0000313" key="2">
    <source>
        <dbReference type="Proteomes" id="UP000616608"/>
    </source>
</evidence>
<name>A0A917G9K6_9BACI</name>
<protein>
    <recommendedName>
        <fullName evidence="3">DUF4297 domain-containing protein</fullName>
    </recommendedName>
</protein>
<proteinExistence type="predicted"/>
<evidence type="ECO:0000313" key="1">
    <source>
        <dbReference type="EMBL" id="GGG31822.1"/>
    </source>
</evidence>
<reference evidence="1" key="1">
    <citation type="journal article" date="2014" name="Int. J. Syst. Evol. Microbiol.">
        <title>Complete genome sequence of Corynebacterium casei LMG S-19264T (=DSM 44701T), isolated from a smear-ripened cheese.</title>
        <authorList>
            <consortium name="US DOE Joint Genome Institute (JGI-PGF)"/>
            <person name="Walter F."/>
            <person name="Albersmeier A."/>
            <person name="Kalinowski J."/>
            <person name="Ruckert C."/>
        </authorList>
    </citation>
    <scope>NUCLEOTIDE SEQUENCE</scope>
    <source>
        <strain evidence="1">CGMCC 1.15760</strain>
    </source>
</reference>
<comment type="caution">
    <text evidence="1">The sequence shown here is derived from an EMBL/GenBank/DDBJ whole genome shotgun (WGS) entry which is preliminary data.</text>
</comment>
<keyword evidence="2" id="KW-1185">Reference proteome</keyword>
<gene>
    <name evidence="1" type="ORF">GCM10007425_28090</name>
</gene>
<sequence>MSDFENGGAFAIKGFNFQKAAITFIAIKNFNKPDFHILVEARDDFEVKFNGYDAYIQVKSQKLSLNKLLNSKDGKSILEKNLSNGNENSHYKIFVKSFAETDVKKMLLNSEGNICDPLYSYSDEQKQTILNKLKGSSDIESFEKKLLSSYIYMLPFEDRLIDAIPVLLGQMALKEIDVSQKRGQIAINELFTLIDQKSEYVVQSDEDYIKKKILKEDLQEIFKLTSTLDFFDSILSSTSYSVFWKKKIKQEQLKIIHAYITEKEIAKRELSNIDVLSTAEEELINIAMEKCNCDVTFNTLGEFTKKAIIIEVLAEMSEKV</sequence>
<dbReference type="Proteomes" id="UP000616608">
    <property type="component" value="Unassembled WGS sequence"/>
</dbReference>
<reference evidence="1" key="2">
    <citation type="submission" date="2020-09" db="EMBL/GenBank/DDBJ databases">
        <authorList>
            <person name="Sun Q."/>
            <person name="Zhou Y."/>
        </authorList>
    </citation>
    <scope>NUCLEOTIDE SEQUENCE</scope>
    <source>
        <strain evidence="1">CGMCC 1.15760</strain>
    </source>
</reference>
<organism evidence="1 2">
    <name type="scientific">Lysinibacillus alkalisoli</name>
    <dbReference type="NCBI Taxonomy" id="1911548"/>
    <lineage>
        <taxon>Bacteria</taxon>
        <taxon>Bacillati</taxon>
        <taxon>Bacillota</taxon>
        <taxon>Bacilli</taxon>
        <taxon>Bacillales</taxon>
        <taxon>Bacillaceae</taxon>
        <taxon>Lysinibacillus</taxon>
    </lineage>
</organism>
<accession>A0A917G9K6</accession>
<dbReference type="AlphaFoldDB" id="A0A917G9K6"/>